<dbReference type="SUPFAM" id="SSF47473">
    <property type="entry name" value="EF-hand"/>
    <property type="match status" value="2"/>
</dbReference>
<evidence type="ECO:0000313" key="4">
    <source>
        <dbReference type="Proteomes" id="UP001516023"/>
    </source>
</evidence>
<feature type="domain" description="EF-hand" evidence="2">
    <location>
        <begin position="422"/>
        <end position="448"/>
    </location>
</feature>
<dbReference type="PROSITE" id="PS00018">
    <property type="entry name" value="EF_HAND_1"/>
    <property type="match status" value="4"/>
</dbReference>
<accession>A0ABD3Q385</accession>
<dbReference type="InterPro" id="IPR018247">
    <property type="entry name" value="EF_Hand_1_Ca_BS"/>
</dbReference>
<feature type="domain" description="EF-hand" evidence="2">
    <location>
        <begin position="193"/>
        <end position="222"/>
    </location>
</feature>
<keyword evidence="1" id="KW-0106">Calcium</keyword>
<dbReference type="InterPro" id="IPR002048">
    <property type="entry name" value="EF_hand_dom"/>
</dbReference>
<dbReference type="PROSITE" id="PS50222">
    <property type="entry name" value="EF_HAND_2"/>
    <property type="match status" value="4"/>
</dbReference>
<dbReference type="Pfam" id="PF13202">
    <property type="entry name" value="EF-hand_5"/>
    <property type="match status" value="4"/>
</dbReference>
<protein>
    <recommendedName>
        <fullName evidence="2">EF-hand domain-containing protein</fullName>
    </recommendedName>
</protein>
<dbReference type="PANTHER" id="PTHR23064">
    <property type="entry name" value="TROPONIN"/>
    <property type="match status" value="1"/>
</dbReference>
<dbReference type="EMBL" id="JABMIG020000077">
    <property type="protein sequence ID" value="KAL3794787.1"/>
    <property type="molecule type" value="Genomic_DNA"/>
</dbReference>
<evidence type="ECO:0000256" key="1">
    <source>
        <dbReference type="ARBA" id="ARBA00022837"/>
    </source>
</evidence>
<dbReference type="Proteomes" id="UP001516023">
    <property type="component" value="Unassembled WGS sequence"/>
</dbReference>
<keyword evidence="4" id="KW-1185">Reference proteome</keyword>
<dbReference type="SMART" id="SM00054">
    <property type="entry name" value="EFh"/>
    <property type="match status" value="4"/>
</dbReference>
<proteinExistence type="predicted"/>
<dbReference type="InterPro" id="IPR011992">
    <property type="entry name" value="EF-hand-dom_pair"/>
</dbReference>
<evidence type="ECO:0000313" key="3">
    <source>
        <dbReference type="EMBL" id="KAL3794787.1"/>
    </source>
</evidence>
<sequence>MSDLSSAEGFKAHVVHALKLAKKRLDEKNEKANFVRIIMRFPQIKSVFDRLRAIHSKCDTDGSGTIDQDELVKAMTELFSEGRAPERDPVRPSVVATTLNMCELEKKGGGLTVKEFIVMCAIGFILAEDDDHVSTFGGMLASNDDDYRRAMSDVVTAYLSFDREAKGYFTSDEVQGLMTASKRGDAAMNLLTEERYAELDVSGDGRVDFEEFVFAFSNWVSAEEDDDDDAKKRNANPLTNRILLALQLSKSILEKNKKDANFTRILVRFPKIHKVFDRIKSVHAAYDHNKSGRLDLSELKNAMSEIVHDGSTDDMDREQVENMFMLSDLDHEGINAGLDVKEFIVFCAVGFILAEAAKKSTLGGIISETDKEYRAAMMDIVAAYLTFDPQGKGYFTADEMHAAVSSASKGKDAASLLTPARWSELDHDNSGRVDFEEFVHGFSCWVTAGDDEDENE</sequence>
<feature type="domain" description="EF-hand" evidence="2">
    <location>
        <begin position="46"/>
        <end position="81"/>
    </location>
</feature>
<gene>
    <name evidence="3" type="ORF">HJC23_012797</name>
</gene>
<dbReference type="AlphaFoldDB" id="A0ABD3Q385"/>
<evidence type="ECO:0000259" key="2">
    <source>
        <dbReference type="PROSITE" id="PS50222"/>
    </source>
</evidence>
<dbReference type="Gene3D" id="1.10.238.10">
    <property type="entry name" value="EF-hand"/>
    <property type="match status" value="4"/>
</dbReference>
<comment type="caution">
    <text evidence="3">The sequence shown here is derived from an EMBL/GenBank/DDBJ whole genome shotgun (WGS) entry which is preliminary data.</text>
</comment>
<reference evidence="3 4" key="1">
    <citation type="journal article" date="2020" name="G3 (Bethesda)">
        <title>Improved Reference Genome for Cyclotella cryptica CCMP332, a Model for Cell Wall Morphogenesis, Salinity Adaptation, and Lipid Production in Diatoms (Bacillariophyta).</title>
        <authorList>
            <person name="Roberts W.R."/>
            <person name="Downey K.M."/>
            <person name="Ruck E.C."/>
            <person name="Traller J.C."/>
            <person name="Alverson A.J."/>
        </authorList>
    </citation>
    <scope>NUCLEOTIDE SEQUENCE [LARGE SCALE GENOMIC DNA]</scope>
    <source>
        <strain evidence="3 4">CCMP332</strain>
    </source>
</reference>
<feature type="domain" description="EF-hand" evidence="2">
    <location>
        <begin position="274"/>
        <end position="309"/>
    </location>
</feature>
<organism evidence="3 4">
    <name type="scientific">Cyclotella cryptica</name>
    <dbReference type="NCBI Taxonomy" id="29204"/>
    <lineage>
        <taxon>Eukaryota</taxon>
        <taxon>Sar</taxon>
        <taxon>Stramenopiles</taxon>
        <taxon>Ochrophyta</taxon>
        <taxon>Bacillariophyta</taxon>
        <taxon>Coscinodiscophyceae</taxon>
        <taxon>Thalassiosirophycidae</taxon>
        <taxon>Stephanodiscales</taxon>
        <taxon>Stephanodiscaceae</taxon>
        <taxon>Cyclotella</taxon>
    </lineage>
</organism>
<dbReference type="InterPro" id="IPR052591">
    <property type="entry name" value="CML21-like"/>
</dbReference>
<name>A0ABD3Q385_9STRA</name>